<dbReference type="SUPFAM" id="SSF57903">
    <property type="entry name" value="FYVE/PHD zinc finger"/>
    <property type="match status" value="1"/>
</dbReference>
<dbReference type="PROSITE" id="PS51038">
    <property type="entry name" value="BAH"/>
    <property type="match status" value="1"/>
</dbReference>
<evidence type="ECO:0000256" key="1">
    <source>
        <dbReference type="SAM" id="MobiDB-lite"/>
    </source>
</evidence>
<protein>
    <recommendedName>
        <fullName evidence="2">BAH domain-containing protein</fullName>
    </recommendedName>
</protein>
<feature type="region of interest" description="Disordered" evidence="1">
    <location>
        <begin position="1"/>
        <end position="33"/>
    </location>
</feature>
<dbReference type="Gene3D" id="2.30.30.490">
    <property type="match status" value="1"/>
</dbReference>
<keyword evidence="4" id="KW-1185">Reference proteome</keyword>
<dbReference type="InterPro" id="IPR001025">
    <property type="entry name" value="BAH_dom"/>
</dbReference>
<reference evidence="3 4" key="1">
    <citation type="submission" date="2018-05" db="EMBL/GenBank/DDBJ databases">
        <title>Genome sequencing and assembly of the regulated plant pathogen Lachnellula willkommii and related sister species for the development of diagnostic species identification markers.</title>
        <authorList>
            <person name="Giroux E."/>
            <person name="Bilodeau G."/>
        </authorList>
    </citation>
    <scope>NUCLEOTIDE SEQUENCE [LARGE SCALE GENOMIC DNA]</scope>
    <source>
        <strain evidence="3 4">CBS 160.35</strain>
    </source>
</reference>
<dbReference type="InterPro" id="IPR043151">
    <property type="entry name" value="BAH_sf"/>
</dbReference>
<accession>A0A8H8UE70</accession>
<dbReference type="CDD" id="cd04370">
    <property type="entry name" value="BAH"/>
    <property type="match status" value="1"/>
</dbReference>
<name>A0A8H8UE70_9HELO</name>
<gene>
    <name evidence="3" type="ORF">LOCC1_G002985</name>
</gene>
<organism evidence="3 4">
    <name type="scientific">Lachnellula occidentalis</name>
    <dbReference type="NCBI Taxonomy" id="215460"/>
    <lineage>
        <taxon>Eukaryota</taxon>
        <taxon>Fungi</taxon>
        <taxon>Dikarya</taxon>
        <taxon>Ascomycota</taxon>
        <taxon>Pezizomycotina</taxon>
        <taxon>Leotiomycetes</taxon>
        <taxon>Helotiales</taxon>
        <taxon>Lachnaceae</taxon>
        <taxon>Lachnellula</taxon>
    </lineage>
</organism>
<sequence>MAPKHGLNSLQPPEDTHKRAKTSSNPASRSATPAEQIGAMAMVPFVVHYPNISTKKKLSKKDQDLVDNAEFQVSPFVAKGRAKEGELDQHYTVTPSAEWNAMKKYNNFIIQGDTYKNNHFVYVRSDETPKEVDEDNVKGFWVARILQVRAQNAQHVYALVAWMYWADELPPPRVRAPDQVSALGGKRTYHGKHELIASNYMEVLDVLSFAGKAEVLEWREEDDNIQSKLYWRQTFCRETQELSKIREHCICNGHFNPEVSMFICDNPSCKIWLHEACLINDILKKTYTKLVGTEPEINGIAKANGKTGKLSKSKPFDGKFSAKIKDQGAGPPTILIKDLRSGQKSREWEESIPCPKCDTILH</sequence>
<dbReference type="EMBL" id="QGMI01000219">
    <property type="protein sequence ID" value="TVY44820.1"/>
    <property type="molecule type" value="Genomic_DNA"/>
</dbReference>
<proteinExistence type="predicted"/>
<dbReference type="PANTHER" id="PTHR46364">
    <property type="entry name" value="OS08G0421900 PROTEIN"/>
    <property type="match status" value="1"/>
</dbReference>
<evidence type="ECO:0000259" key="2">
    <source>
        <dbReference type="PROSITE" id="PS51038"/>
    </source>
</evidence>
<evidence type="ECO:0000313" key="4">
    <source>
        <dbReference type="Proteomes" id="UP000443090"/>
    </source>
</evidence>
<dbReference type="AlphaFoldDB" id="A0A8H8UE70"/>
<feature type="domain" description="BAH" evidence="2">
    <location>
        <begin position="113"/>
        <end position="246"/>
    </location>
</feature>
<feature type="compositionally biased region" description="Polar residues" evidence="1">
    <location>
        <begin position="22"/>
        <end position="33"/>
    </location>
</feature>
<dbReference type="OrthoDB" id="10259622at2759"/>
<comment type="caution">
    <text evidence="3">The sequence shown here is derived from an EMBL/GenBank/DDBJ whole genome shotgun (WGS) entry which is preliminary data.</text>
</comment>
<dbReference type="Proteomes" id="UP000443090">
    <property type="component" value="Unassembled WGS sequence"/>
</dbReference>
<evidence type="ECO:0000313" key="3">
    <source>
        <dbReference type="EMBL" id="TVY44820.1"/>
    </source>
</evidence>
<dbReference type="InterPro" id="IPR011011">
    <property type="entry name" value="Znf_FYVE_PHD"/>
</dbReference>
<dbReference type="GO" id="GO:0003682">
    <property type="term" value="F:chromatin binding"/>
    <property type="evidence" value="ECO:0007669"/>
    <property type="project" value="InterPro"/>
</dbReference>